<dbReference type="NCBIfam" id="TIGR02063">
    <property type="entry name" value="RNase_R"/>
    <property type="match status" value="1"/>
</dbReference>
<dbReference type="Gene3D" id="2.40.50.140">
    <property type="entry name" value="Nucleic acid-binding proteins"/>
    <property type="match status" value="2"/>
</dbReference>
<dbReference type="InterPro" id="IPR011805">
    <property type="entry name" value="RNase_R"/>
</dbReference>
<name>A0ABT6NTD6_9BACT</name>
<dbReference type="PANTHER" id="PTHR23355:SF9">
    <property type="entry name" value="DIS3-LIKE EXONUCLEASE 2"/>
    <property type="match status" value="1"/>
</dbReference>
<keyword evidence="5 8" id="KW-0378">Hydrolase</keyword>
<dbReference type="PANTHER" id="PTHR23355">
    <property type="entry name" value="RIBONUCLEASE"/>
    <property type="match status" value="1"/>
</dbReference>
<dbReference type="SMART" id="SM00316">
    <property type="entry name" value="S1"/>
    <property type="match status" value="1"/>
</dbReference>
<keyword evidence="12" id="KW-1185">Reference proteome</keyword>
<feature type="compositionally biased region" description="Basic and acidic residues" evidence="9">
    <location>
        <begin position="739"/>
        <end position="751"/>
    </location>
</feature>
<comment type="similarity">
    <text evidence="8">Belongs to the RNR ribonuclease family. RNase R subfamily.</text>
</comment>
<dbReference type="InterPro" id="IPR011129">
    <property type="entry name" value="CSD"/>
</dbReference>
<dbReference type="Pfam" id="PF17876">
    <property type="entry name" value="CSD2"/>
    <property type="match status" value="1"/>
</dbReference>
<evidence type="ECO:0000256" key="1">
    <source>
        <dbReference type="ARBA" id="ARBA00001849"/>
    </source>
</evidence>
<dbReference type="HAMAP" id="MF_01895">
    <property type="entry name" value="RNase_R"/>
    <property type="match status" value="1"/>
</dbReference>
<dbReference type="SMART" id="SM00357">
    <property type="entry name" value="CSP"/>
    <property type="match status" value="1"/>
</dbReference>
<protein>
    <recommendedName>
        <fullName evidence="8">Ribonuclease R</fullName>
        <shortName evidence="8">RNase R</shortName>
        <ecNumber evidence="8">3.1.13.1</ecNumber>
    </recommendedName>
</protein>
<dbReference type="InterPro" id="IPR050180">
    <property type="entry name" value="RNR_Ribonuclease"/>
</dbReference>
<dbReference type="InterPro" id="IPR012340">
    <property type="entry name" value="NA-bd_OB-fold"/>
</dbReference>
<comment type="function">
    <text evidence="8">3'-5' exoribonuclease that releases 5'-nucleoside monophosphates and is involved in maturation of structured RNAs.</text>
</comment>
<dbReference type="Pfam" id="PF08206">
    <property type="entry name" value="OB_RNB"/>
    <property type="match status" value="1"/>
</dbReference>
<evidence type="ECO:0000256" key="3">
    <source>
        <dbReference type="ARBA" id="ARBA00022490"/>
    </source>
</evidence>
<accession>A0ABT6NTD6</accession>
<evidence type="ECO:0000256" key="9">
    <source>
        <dbReference type="SAM" id="MobiDB-lite"/>
    </source>
</evidence>
<comment type="subcellular location">
    <subcellularLocation>
        <location evidence="2 8">Cytoplasm</location>
    </subcellularLocation>
</comment>
<dbReference type="NCBIfam" id="TIGR00358">
    <property type="entry name" value="3_prime_RNase"/>
    <property type="match status" value="1"/>
</dbReference>
<dbReference type="Pfam" id="PF00773">
    <property type="entry name" value="RNB"/>
    <property type="match status" value="1"/>
</dbReference>
<dbReference type="PROSITE" id="PS50126">
    <property type="entry name" value="S1"/>
    <property type="match status" value="1"/>
</dbReference>
<dbReference type="EC" id="3.1.13.1" evidence="8"/>
<sequence>MTSIGRVTIAEVLAEHSRPLHIHEIASRLGLTEGAYEPLRRVLDDLCWDGSVIALPGQRFRLAVARAREERRGKEHEGTLNVNPRGFGFVTVLDLPDDVFVPQEAMAGALHGDTVAIRVVTTSRRGIEGAVVRVVKRKTTRVAGVLRKRGRSAWIEPDDSRLRGPIVLKSEPRMKLEDGLAAVATITRFPEMPDENPEGVLEAVLGVPGDPNVEVAKVLVREAIEEEHSAEAIAEAEGFGDEVPHEALAGREDLTHLPLPTIDPEDARDHDDAVWAVRKEDGSYRAWIAIADVSHYVRPGTALDAGAMGRGNSIYLPDRAIPMLPRALSSNLCSLVPNVTRLCLCVEIDLDATGTVLGARIFEGFMRSRAALTYPAVARALGLAKHAVANPDAEAMRDDLEVLWELSRQLRARRMRRGALDFDLPEAKVVLDVETGAPLDVEKRAHDPGVKKAYELIEEFMLLANETVARELVTRNTPAIFRVHAPPNPERLERFVTMCETLDVGFELEDASDPKKLATFLKRIANHPQKQVLHSLLLRAMKQAVYDVGNGGHFGLASTAYLHFTSPIRRYPDLVVHRAMRALLQKERIDTSAEAEEKLRLAASTASDCERRAMDIEREVVDLYRALFMRAHIGEIYEGTVTAVVGTGLFVAIDSPFVDVLVRLDALGPDGYEVDETGLYVTGTRSGEQIKLGDSMLVQIEDVAVLRRSIYGRRVIAVEEEGAPPPKRKVRRTASTNGQDKRARGKAEKVSTKGRAARGGADGSKKTKTKKVAKSKKTRR</sequence>
<comment type="catalytic activity">
    <reaction evidence="1 8">
        <text>Exonucleolytic cleavage in the 3'- to 5'-direction to yield nucleoside 5'-phosphates.</text>
        <dbReference type="EC" id="3.1.13.1"/>
    </reaction>
</comment>
<dbReference type="CDD" id="cd04471">
    <property type="entry name" value="S1_RNase_R"/>
    <property type="match status" value="1"/>
</dbReference>
<dbReference type="InterPro" id="IPR004476">
    <property type="entry name" value="RNase_II/RNase_R"/>
</dbReference>
<dbReference type="SMART" id="SM00955">
    <property type="entry name" value="RNB"/>
    <property type="match status" value="1"/>
</dbReference>
<dbReference type="PROSITE" id="PS01175">
    <property type="entry name" value="RIBONUCLEASE_II"/>
    <property type="match status" value="1"/>
</dbReference>
<comment type="caution">
    <text evidence="11">The sequence shown here is derived from an EMBL/GenBank/DDBJ whole genome shotgun (WGS) entry which is preliminary data.</text>
</comment>
<evidence type="ECO:0000259" key="10">
    <source>
        <dbReference type="PROSITE" id="PS50126"/>
    </source>
</evidence>
<evidence type="ECO:0000256" key="4">
    <source>
        <dbReference type="ARBA" id="ARBA00022722"/>
    </source>
</evidence>
<dbReference type="InterPro" id="IPR013223">
    <property type="entry name" value="RNase_B_OB_dom"/>
</dbReference>
<evidence type="ECO:0000256" key="2">
    <source>
        <dbReference type="ARBA" id="ARBA00004496"/>
    </source>
</evidence>
<evidence type="ECO:0000256" key="8">
    <source>
        <dbReference type="HAMAP-Rule" id="MF_01895"/>
    </source>
</evidence>
<feature type="region of interest" description="Disordered" evidence="9">
    <location>
        <begin position="722"/>
        <end position="780"/>
    </location>
</feature>
<dbReference type="RefSeq" id="WP_284720679.1">
    <property type="nucleotide sequence ID" value="NZ_JARZHI010000015.1"/>
</dbReference>
<dbReference type="InterPro" id="IPR022966">
    <property type="entry name" value="RNase_II/R_CS"/>
</dbReference>
<evidence type="ECO:0000256" key="7">
    <source>
        <dbReference type="ARBA" id="ARBA00022884"/>
    </source>
</evidence>
<keyword evidence="7 8" id="KW-0694">RNA-binding</keyword>
<keyword evidence="4 8" id="KW-0540">Nuclease</keyword>
<dbReference type="Pfam" id="PF00575">
    <property type="entry name" value="S1"/>
    <property type="match status" value="1"/>
</dbReference>
<dbReference type="Proteomes" id="UP001160301">
    <property type="component" value="Unassembled WGS sequence"/>
</dbReference>
<evidence type="ECO:0000256" key="5">
    <source>
        <dbReference type="ARBA" id="ARBA00022801"/>
    </source>
</evidence>
<feature type="compositionally biased region" description="Basic residues" evidence="9">
    <location>
        <begin position="766"/>
        <end position="780"/>
    </location>
</feature>
<dbReference type="InterPro" id="IPR040476">
    <property type="entry name" value="CSD2"/>
</dbReference>
<dbReference type="SUPFAM" id="SSF50249">
    <property type="entry name" value="Nucleic acid-binding proteins"/>
    <property type="match status" value="4"/>
</dbReference>
<evidence type="ECO:0000256" key="6">
    <source>
        <dbReference type="ARBA" id="ARBA00022839"/>
    </source>
</evidence>
<dbReference type="InterPro" id="IPR001900">
    <property type="entry name" value="RNase_II/R"/>
</dbReference>
<organism evidence="11 12">
    <name type="scientific">Polyangium sorediatum</name>
    <dbReference type="NCBI Taxonomy" id="889274"/>
    <lineage>
        <taxon>Bacteria</taxon>
        <taxon>Pseudomonadati</taxon>
        <taxon>Myxococcota</taxon>
        <taxon>Polyangia</taxon>
        <taxon>Polyangiales</taxon>
        <taxon>Polyangiaceae</taxon>
        <taxon>Polyangium</taxon>
    </lineage>
</organism>
<proteinExistence type="inferred from homology"/>
<gene>
    <name evidence="8 11" type="primary">rnr</name>
    <name evidence="11" type="ORF">QHF89_19080</name>
</gene>
<dbReference type="EMBL" id="JARZHI010000015">
    <property type="protein sequence ID" value="MDI1431606.1"/>
    <property type="molecule type" value="Genomic_DNA"/>
</dbReference>
<keyword evidence="3 8" id="KW-0963">Cytoplasm</keyword>
<evidence type="ECO:0000313" key="12">
    <source>
        <dbReference type="Proteomes" id="UP001160301"/>
    </source>
</evidence>
<reference evidence="11 12" key="1">
    <citation type="submission" date="2023-04" db="EMBL/GenBank/DDBJ databases">
        <title>The genome sequence of Polyangium sorediatum DSM14670.</title>
        <authorList>
            <person name="Zhang X."/>
        </authorList>
    </citation>
    <scope>NUCLEOTIDE SEQUENCE [LARGE SCALE GENOMIC DNA]</scope>
    <source>
        <strain evidence="11 12">DSM 14670</strain>
    </source>
</reference>
<feature type="domain" description="S1 motif" evidence="10">
    <location>
        <begin position="634"/>
        <end position="721"/>
    </location>
</feature>
<keyword evidence="6 8" id="KW-0269">Exonuclease</keyword>
<dbReference type="InterPro" id="IPR003029">
    <property type="entry name" value="S1_domain"/>
</dbReference>
<evidence type="ECO:0000313" key="11">
    <source>
        <dbReference type="EMBL" id="MDI1431606.1"/>
    </source>
</evidence>